<dbReference type="WBParaSite" id="PSAMB.scaffold19313size830.g37859.t1">
    <property type="protein sequence ID" value="PSAMB.scaffold19313size830.g37859.t1"/>
    <property type="gene ID" value="PSAMB.scaffold19313size830.g37859"/>
</dbReference>
<dbReference type="Pfam" id="PF10148">
    <property type="entry name" value="SCHIP-1_C"/>
    <property type="match status" value="1"/>
</dbReference>
<dbReference type="Proteomes" id="UP000887566">
    <property type="component" value="Unplaced"/>
</dbReference>
<dbReference type="InterPro" id="IPR015649">
    <property type="entry name" value="SCHIP_1_C"/>
</dbReference>
<accession>A0A914VGD8</accession>
<dbReference type="GO" id="GO:0035332">
    <property type="term" value="P:positive regulation of hippo signaling"/>
    <property type="evidence" value="ECO:0007669"/>
    <property type="project" value="TreeGrafter"/>
</dbReference>
<protein>
    <submittedName>
        <fullName evidence="4">Schwannomin interacting protein 1 C-terminal domain-containing protein</fullName>
    </submittedName>
</protein>
<evidence type="ECO:0000256" key="1">
    <source>
        <dbReference type="ARBA" id="ARBA00023054"/>
    </source>
</evidence>
<proteinExistence type="predicted"/>
<dbReference type="AlphaFoldDB" id="A0A914VGD8"/>
<organism evidence="3 4">
    <name type="scientific">Plectus sambesii</name>
    <dbReference type="NCBI Taxonomy" id="2011161"/>
    <lineage>
        <taxon>Eukaryota</taxon>
        <taxon>Metazoa</taxon>
        <taxon>Ecdysozoa</taxon>
        <taxon>Nematoda</taxon>
        <taxon>Chromadorea</taxon>
        <taxon>Plectida</taxon>
        <taxon>Plectina</taxon>
        <taxon>Plectoidea</taxon>
        <taxon>Plectidae</taxon>
        <taxon>Plectus</taxon>
    </lineage>
</organism>
<evidence type="ECO:0000313" key="3">
    <source>
        <dbReference type="Proteomes" id="UP000887566"/>
    </source>
</evidence>
<keyword evidence="3" id="KW-1185">Reference proteome</keyword>
<feature type="domain" description="Schwannomin interacting protein 1 C-terminal" evidence="2">
    <location>
        <begin position="1"/>
        <end position="56"/>
    </location>
</feature>
<dbReference type="PANTHER" id="PTHR13103">
    <property type="entry name" value="SCHWANNOMIN INTERACTING PROTEIN 1"/>
    <property type="match status" value="1"/>
</dbReference>
<evidence type="ECO:0000313" key="4">
    <source>
        <dbReference type="WBParaSite" id="PSAMB.scaffold19313size830.g37859.t1"/>
    </source>
</evidence>
<keyword evidence="1" id="KW-0175">Coiled coil</keyword>
<reference evidence="4" key="1">
    <citation type="submission" date="2022-11" db="UniProtKB">
        <authorList>
            <consortium name="WormBaseParasite"/>
        </authorList>
    </citation>
    <scope>IDENTIFICATION</scope>
</reference>
<dbReference type="GO" id="GO:0030054">
    <property type="term" value="C:cell junction"/>
    <property type="evidence" value="ECO:0007669"/>
    <property type="project" value="TreeGrafter"/>
</dbReference>
<dbReference type="GO" id="GO:0005886">
    <property type="term" value="C:plasma membrane"/>
    <property type="evidence" value="ECO:0007669"/>
    <property type="project" value="TreeGrafter"/>
</dbReference>
<evidence type="ECO:0000259" key="2">
    <source>
        <dbReference type="Pfam" id="PF10148"/>
    </source>
</evidence>
<dbReference type="InterPro" id="IPR039045">
    <property type="entry name" value="SCHIP_1"/>
</dbReference>
<dbReference type="PANTHER" id="PTHR13103:SF2">
    <property type="entry name" value="IQCJ-SCHIP1 READTHROUGH TRANSCRIPT PROTEIN-RELATED"/>
    <property type="match status" value="1"/>
</dbReference>
<sequence>MGVTQLQIIVNDLHTKIEAQNHELVQLLIERDSLHMEQDSMLVDVEDMIQHQRSDDLALPAFLRAETPANRTT</sequence>
<name>A0A914VGD8_9BILA</name>